<evidence type="ECO:0000256" key="1">
    <source>
        <dbReference type="SAM" id="MobiDB-lite"/>
    </source>
</evidence>
<feature type="region of interest" description="Disordered" evidence="1">
    <location>
        <begin position="21"/>
        <end position="41"/>
    </location>
</feature>
<name>A0A323UJ88_RHOPL</name>
<reference evidence="2 3" key="1">
    <citation type="submission" date="2018-06" db="EMBL/GenBank/DDBJ databases">
        <title>Draft Whole-Genome Sequence of the purple photosynthetic bacterium Rhodospeudomonas palustris XCP.</title>
        <authorList>
            <person name="Rayyan A."/>
            <person name="Meyer T.E."/>
            <person name="Kyndt J.A."/>
        </authorList>
    </citation>
    <scope>NUCLEOTIDE SEQUENCE [LARGE SCALE GENOMIC DNA]</scope>
    <source>
        <strain evidence="2 3">XCP</strain>
    </source>
</reference>
<evidence type="ECO:0000313" key="3">
    <source>
        <dbReference type="Proteomes" id="UP000248134"/>
    </source>
</evidence>
<dbReference type="Proteomes" id="UP000248134">
    <property type="component" value="Unassembled WGS sequence"/>
</dbReference>
<gene>
    <name evidence="2" type="ORF">DNX69_07700</name>
</gene>
<protein>
    <submittedName>
        <fullName evidence="2">Uncharacterized protein</fullName>
    </submittedName>
</protein>
<organism evidence="2 3">
    <name type="scientific">Rhodopseudomonas palustris</name>
    <dbReference type="NCBI Taxonomy" id="1076"/>
    <lineage>
        <taxon>Bacteria</taxon>
        <taxon>Pseudomonadati</taxon>
        <taxon>Pseudomonadota</taxon>
        <taxon>Alphaproteobacteria</taxon>
        <taxon>Hyphomicrobiales</taxon>
        <taxon>Nitrobacteraceae</taxon>
        <taxon>Rhodopseudomonas</taxon>
    </lineage>
</organism>
<dbReference type="AlphaFoldDB" id="A0A323UJ88"/>
<evidence type="ECO:0000313" key="2">
    <source>
        <dbReference type="EMBL" id="PZA12765.1"/>
    </source>
</evidence>
<comment type="caution">
    <text evidence="2">The sequence shown here is derived from an EMBL/GenBank/DDBJ whole genome shotgun (WGS) entry which is preliminary data.</text>
</comment>
<sequence length="59" mass="6367">MERRWSADKLPASFPSAEARVRTAYGGRPPPEVGAMSKPDLHGMATPDLVALFAKVTVE</sequence>
<proteinExistence type="predicted"/>
<accession>A0A323UJ88</accession>
<dbReference type="EMBL" id="QKQS01000012">
    <property type="protein sequence ID" value="PZA12765.1"/>
    <property type="molecule type" value="Genomic_DNA"/>
</dbReference>